<evidence type="ECO:0000313" key="1">
    <source>
        <dbReference type="EMBL" id="ATW55098.1"/>
    </source>
</evidence>
<dbReference type="EMBL" id="CP023345">
    <property type="protein sequence ID" value="ATW55098.1"/>
    <property type="molecule type" value="Genomic_DNA"/>
</dbReference>
<evidence type="ECO:0000313" key="3">
    <source>
        <dbReference type="EMBL" id="ECJ4377832.1"/>
    </source>
</evidence>
<gene>
    <name evidence="1" type="ORF">CNQ75_11530</name>
    <name evidence="3" type="ORF">DLB95_11220</name>
    <name evidence="4" type="ORF">GBX62_23890</name>
    <name evidence="2" type="ORF">PG27_04290</name>
</gene>
<dbReference type="STRING" id="59204.UQ49_10130"/>
<accession>A0A2I5HHW8</accession>
<dbReference type="Proteomes" id="UP000230639">
    <property type="component" value="Chromosome"/>
</dbReference>
<evidence type="ECO:0000313" key="5">
    <source>
        <dbReference type="Proteomes" id="UP000230639"/>
    </source>
</evidence>
<reference evidence="3" key="3">
    <citation type="submission" date="2018-05" db="EMBL/GenBank/DDBJ databases">
        <authorList>
            <person name="Ashton P.M."/>
            <person name="Dallman T."/>
            <person name="Nair S."/>
            <person name="De Pinna E."/>
            <person name="Peters T."/>
            <person name="Grant K."/>
        </authorList>
    </citation>
    <scope>NUCLEOTIDE SEQUENCE [LARGE SCALE GENOMIC DNA]</scope>
    <source>
        <strain evidence="3">474878</strain>
    </source>
</reference>
<dbReference type="EMBL" id="AAIYJF010000007">
    <property type="protein sequence ID" value="ECJ4377832.1"/>
    <property type="molecule type" value="Genomic_DNA"/>
</dbReference>
<reference evidence="4" key="2">
    <citation type="journal article" date="2018" name="Genome Biol.">
        <title>SKESA: strategic k-mer extension for scrupulous assemblies.</title>
        <authorList>
            <person name="Souvorov A."/>
            <person name="Agarwala R."/>
            <person name="Lipman D.J."/>
        </authorList>
    </citation>
    <scope>NUCLEOTIDE SEQUENCE</scope>
    <source>
        <strain evidence="4">Salmonella enterica</strain>
    </source>
</reference>
<reference evidence="4" key="5">
    <citation type="submission" date="2019-10" db="EMBL/GenBank/DDBJ databases">
        <authorList>
            <consortium name="NCBI Pathogen Detection Project"/>
        </authorList>
    </citation>
    <scope>NUCLEOTIDE SEQUENCE</scope>
    <source>
        <strain evidence="4">Salmonella enterica</strain>
    </source>
</reference>
<organism evidence="1 5">
    <name type="scientific">Salmonella diarizonae</name>
    <dbReference type="NCBI Taxonomy" id="59204"/>
    <lineage>
        <taxon>Bacteria</taxon>
        <taxon>Pseudomonadati</taxon>
        <taxon>Pseudomonadota</taxon>
        <taxon>Gammaproteobacteria</taxon>
        <taxon>Enterobacterales</taxon>
        <taxon>Enterobacteriaceae</taxon>
        <taxon>Salmonella</taxon>
    </lineage>
</organism>
<dbReference type="AlphaFoldDB" id="A0A2I5HHW8"/>
<sequence length="323" mass="37792">MDPIKKKTAVILYGYMRTFKDTAPHLIKNILMVNNADLFIFCYENEGTSNIINMENVNNEKNKNAVKWDSEGGLITESLLRSIYEDFLVEFSINKYNRNFFMEESKNIFSPVLPIERFYSLYWNMSNSVKMLNRYCEKNNIEYESVLITRPDLIFYDIVDLSVCDRKKISVPTHGGNFLFGEKPKPYFACYYKNVERGELIPWNTVVFSDQFIYSSFDNIIKLLTLYENLSFYNKIGVPVCHPETVLYYHLSLSNKIPVNTIDIVYEILRSTTVKVSNELLLAFPPQKDSLDIHSNTKQVNLPVRSLFIRYLKRVAKTILNQN</sequence>
<proteinExistence type="predicted"/>
<reference evidence="1 5" key="1">
    <citation type="submission" date="2017-09" db="EMBL/GenBank/DDBJ databases">
        <title>Complete genome of Salmonella enterica subsp. diarizonae isolated from stool of a patient with bacterial enteropathy.</title>
        <authorList>
            <person name="Zhou J."/>
            <person name="Chen Q."/>
            <person name="Guo L."/>
            <person name="Fan J."/>
        </authorList>
    </citation>
    <scope>NUCLEOTIDE SEQUENCE [LARGE SCALE GENOMIC DNA]</scope>
    <source>
        <strain evidence="1 5">HZS154</strain>
    </source>
</reference>
<dbReference type="EMBL" id="DAAGOZ010000072">
    <property type="protein sequence ID" value="HAB3966929.1"/>
    <property type="molecule type" value="Genomic_DNA"/>
</dbReference>
<dbReference type="RefSeq" id="WP_023247938.1">
    <property type="nucleotide sequence ID" value="NZ_CP011288.1"/>
</dbReference>
<dbReference type="Proteomes" id="UP000839781">
    <property type="component" value="Unassembled WGS sequence"/>
</dbReference>
<evidence type="ECO:0000313" key="4">
    <source>
        <dbReference type="EMBL" id="HAB3966929.1"/>
    </source>
</evidence>
<reference evidence="2" key="4">
    <citation type="submission" date="2018-07" db="EMBL/GenBank/DDBJ databases">
        <authorList>
            <consortium name="GenomeTrakr network: Whole genome sequencing for foodborne pathogen traceback"/>
        </authorList>
    </citation>
    <scope>NUCLEOTIDE SEQUENCE</scope>
    <source>
        <strain evidence="2">CFSAN008697</strain>
    </source>
</reference>
<dbReference type="EMBL" id="AAGLNK010000004">
    <property type="protein sequence ID" value="EBP3692493.1"/>
    <property type="molecule type" value="Genomic_DNA"/>
</dbReference>
<name>A0A2I5HHW8_SALDZ</name>
<protein>
    <submittedName>
        <fullName evidence="1">Uncharacterized protein</fullName>
    </submittedName>
</protein>
<evidence type="ECO:0000313" key="2">
    <source>
        <dbReference type="EMBL" id="EBP3692493.1"/>
    </source>
</evidence>